<dbReference type="Pfam" id="PF20143">
    <property type="entry name" value="NAD_kinase_C"/>
    <property type="match status" value="1"/>
</dbReference>
<feature type="binding site" evidence="6">
    <location>
        <begin position="184"/>
        <end position="189"/>
    </location>
    <ligand>
        <name>NAD(+)</name>
        <dbReference type="ChEBI" id="CHEBI:57540"/>
    </ligand>
</feature>
<reference evidence="7 8" key="1">
    <citation type="submission" date="2016-11" db="EMBL/GenBank/DDBJ databases">
        <authorList>
            <person name="Jaros S."/>
            <person name="Januszkiewicz K."/>
            <person name="Wedrychowicz H."/>
        </authorList>
    </citation>
    <scope>NUCLEOTIDE SEQUENCE [LARGE SCALE GENOMIC DNA]</scope>
    <source>
        <strain evidence="7 8">DSM 25479</strain>
    </source>
</reference>
<dbReference type="SUPFAM" id="SSF111331">
    <property type="entry name" value="NAD kinase/diacylglycerol kinase-like"/>
    <property type="match status" value="1"/>
</dbReference>
<dbReference type="HAMAP" id="MF_00361">
    <property type="entry name" value="NAD_kinase"/>
    <property type="match status" value="1"/>
</dbReference>
<accession>A0A1M6AY47</accession>
<dbReference type="AlphaFoldDB" id="A0A1M6AY47"/>
<dbReference type="GO" id="GO:0051287">
    <property type="term" value="F:NAD binding"/>
    <property type="evidence" value="ECO:0007669"/>
    <property type="project" value="UniProtKB-ARBA"/>
</dbReference>
<evidence type="ECO:0000256" key="3">
    <source>
        <dbReference type="ARBA" id="ARBA00022857"/>
    </source>
</evidence>
<dbReference type="STRING" id="1118202.SAMN05443429_101459"/>
<dbReference type="GO" id="GO:0019674">
    <property type="term" value="P:NAD+ metabolic process"/>
    <property type="evidence" value="ECO:0007669"/>
    <property type="project" value="InterPro"/>
</dbReference>
<dbReference type="GO" id="GO:0046872">
    <property type="term" value="F:metal ion binding"/>
    <property type="evidence" value="ECO:0007669"/>
    <property type="project" value="UniProtKB-UniRule"/>
</dbReference>
<dbReference type="GO" id="GO:0003951">
    <property type="term" value="F:NAD+ kinase activity"/>
    <property type="evidence" value="ECO:0007669"/>
    <property type="project" value="UniProtKB-UniRule"/>
</dbReference>
<dbReference type="RefSeq" id="WP_073177893.1">
    <property type="nucleotide sequence ID" value="NZ_FQYI01000001.1"/>
</dbReference>
<dbReference type="GO" id="GO:0005524">
    <property type="term" value="F:ATP binding"/>
    <property type="evidence" value="ECO:0007669"/>
    <property type="project" value="UniProtKB-KW"/>
</dbReference>
<dbReference type="PANTHER" id="PTHR20275:SF6">
    <property type="entry name" value="NAD KINASE 2, CHLOROPLASTIC"/>
    <property type="match status" value="1"/>
</dbReference>
<dbReference type="OrthoDB" id="9774737at2"/>
<keyword evidence="1 6" id="KW-0808">Transferase</keyword>
<proteinExistence type="inferred from homology"/>
<dbReference type="GO" id="GO:0005737">
    <property type="term" value="C:cytoplasm"/>
    <property type="evidence" value="ECO:0007669"/>
    <property type="project" value="UniProtKB-SubCell"/>
</dbReference>
<dbReference type="InterPro" id="IPR017437">
    <property type="entry name" value="ATP-NAD_kinase_PpnK-typ_C"/>
</dbReference>
<evidence type="ECO:0000313" key="8">
    <source>
        <dbReference type="Proteomes" id="UP000184335"/>
    </source>
</evidence>
<dbReference type="NCBIfam" id="NF002521">
    <property type="entry name" value="PRK01911.1"/>
    <property type="match status" value="1"/>
</dbReference>
<keyword evidence="6" id="KW-0963">Cytoplasm</keyword>
<evidence type="ECO:0000256" key="2">
    <source>
        <dbReference type="ARBA" id="ARBA00022777"/>
    </source>
</evidence>
<feature type="binding site" evidence="6">
    <location>
        <begin position="143"/>
        <end position="144"/>
    </location>
    <ligand>
        <name>NAD(+)</name>
        <dbReference type="ChEBI" id="CHEBI:57540"/>
    </ligand>
</feature>
<dbReference type="Proteomes" id="UP000184335">
    <property type="component" value="Unassembled WGS sequence"/>
</dbReference>
<keyword evidence="3 6" id="KW-0521">NADP</keyword>
<evidence type="ECO:0000256" key="1">
    <source>
        <dbReference type="ARBA" id="ARBA00022679"/>
    </source>
</evidence>
<dbReference type="EC" id="2.7.1.23" evidence="6"/>
<comment type="subcellular location">
    <subcellularLocation>
        <location evidence="6">Cytoplasm</location>
    </subcellularLocation>
</comment>
<feature type="binding site" evidence="6">
    <location>
        <position position="208"/>
    </location>
    <ligand>
        <name>NAD(+)</name>
        <dbReference type="ChEBI" id="CHEBI:57540"/>
    </ligand>
</feature>
<keyword evidence="6" id="KW-0547">Nucleotide-binding</keyword>
<name>A0A1M6AY47_9FLAO</name>
<keyword evidence="6" id="KW-0067">ATP-binding</keyword>
<keyword evidence="2 6" id="KW-0418">Kinase</keyword>
<keyword evidence="8" id="KW-1185">Reference proteome</keyword>
<dbReference type="PANTHER" id="PTHR20275">
    <property type="entry name" value="NAD KINASE"/>
    <property type="match status" value="1"/>
</dbReference>
<comment type="caution">
    <text evidence="6">Lacks conserved residue(s) required for the propagation of feature annotation.</text>
</comment>
<feature type="active site" description="Proton acceptor" evidence="6">
    <location>
        <position position="71"/>
    </location>
</feature>
<organism evidence="7 8">
    <name type="scientific">Cruoricaptor ignavus</name>
    <dbReference type="NCBI Taxonomy" id="1118202"/>
    <lineage>
        <taxon>Bacteria</taxon>
        <taxon>Pseudomonadati</taxon>
        <taxon>Bacteroidota</taxon>
        <taxon>Flavobacteriia</taxon>
        <taxon>Flavobacteriales</taxon>
        <taxon>Weeksellaceae</taxon>
        <taxon>Cruoricaptor</taxon>
    </lineage>
</organism>
<feature type="binding site" evidence="6">
    <location>
        <position position="173"/>
    </location>
    <ligand>
        <name>NAD(+)</name>
        <dbReference type="ChEBI" id="CHEBI:57540"/>
    </ligand>
</feature>
<dbReference type="Gene3D" id="2.60.200.30">
    <property type="entry name" value="Probable inorganic polyphosphate/atp-NAD kinase, domain 2"/>
    <property type="match status" value="1"/>
</dbReference>
<dbReference type="InterPro" id="IPR016064">
    <property type="entry name" value="NAD/diacylglycerol_kinase_sf"/>
</dbReference>
<dbReference type="Gene3D" id="3.40.50.10330">
    <property type="entry name" value="Probable inorganic polyphosphate/atp-NAD kinase, domain 1"/>
    <property type="match status" value="1"/>
</dbReference>
<dbReference type="InterPro" id="IPR017438">
    <property type="entry name" value="ATP-NAD_kinase_N"/>
</dbReference>
<protein>
    <recommendedName>
        <fullName evidence="6">NAD kinase</fullName>
        <ecNumber evidence="6">2.7.1.23</ecNumber>
    </recommendedName>
    <alternativeName>
        <fullName evidence="6">ATP-dependent NAD kinase</fullName>
    </alternativeName>
</protein>
<dbReference type="Pfam" id="PF01513">
    <property type="entry name" value="NAD_kinase"/>
    <property type="match status" value="1"/>
</dbReference>
<sequence>MKAAIYTQKNDLDVFLYLSRFISELDKRGVKAIVHTGTAENLQFSANFKTFSNYEGLASHGVDFFFSFGGDGTIVSSLYYIQDLGIPVVGVNMGRLGFLASFTKENLFGYLDDILRGNTNISHRSVVEVHLPEEYDIFPYALNDVAISRRETTSMITVESYIDNEFLNVFWGDGVIVSTPTGSTAYSLSCGGPIIAPDNNNFVITPIAPHNLNVRPLIVNDDVEVKFRVQSRAKHFTLSLDSRLVHIPVETEFSVRKAQFHFALVHPNDLNFYETIRQKLLWGQDRREHKNS</sequence>
<evidence type="ECO:0000256" key="6">
    <source>
        <dbReference type="HAMAP-Rule" id="MF_00361"/>
    </source>
</evidence>
<evidence type="ECO:0000256" key="5">
    <source>
        <dbReference type="ARBA" id="ARBA00047925"/>
    </source>
</evidence>
<comment type="cofactor">
    <cofactor evidence="6">
        <name>a divalent metal cation</name>
        <dbReference type="ChEBI" id="CHEBI:60240"/>
    </cofactor>
</comment>
<evidence type="ECO:0000313" key="7">
    <source>
        <dbReference type="EMBL" id="SHI41361.1"/>
    </source>
</evidence>
<dbReference type="EMBL" id="FQYI01000001">
    <property type="protein sequence ID" value="SHI41361.1"/>
    <property type="molecule type" value="Genomic_DNA"/>
</dbReference>
<comment type="similarity">
    <text evidence="6">Belongs to the NAD kinase family.</text>
</comment>
<dbReference type="InterPro" id="IPR002504">
    <property type="entry name" value="NADK"/>
</dbReference>
<evidence type="ECO:0000256" key="4">
    <source>
        <dbReference type="ARBA" id="ARBA00023027"/>
    </source>
</evidence>
<comment type="catalytic activity">
    <reaction evidence="5 6">
        <text>NAD(+) + ATP = ADP + NADP(+) + H(+)</text>
        <dbReference type="Rhea" id="RHEA:18629"/>
        <dbReference type="ChEBI" id="CHEBI:15378"/>
        <dbReference type="ChEBI" id="CHEBI:30616"/>
        <dbReference type="ChEBI" id="CHEBI:57540"/>
        <dbReference type="ChEBI" id="CHEBI:58349"/>
        <dbReference type="ChEBI" id="CHEBI:456216"/>
        <dbReference type="EC" id="2.7.1.23"/>
    </reaction>
</comment>
<comment type="function">
    <text evidence="6">Involved in the regulation of the intracellular balance of NAD and NADP, and is a key enzyme in the biosynthesis of NADP. Catalyzes specifically the phosphorylation on 2'-hydroxyl of the adenosine moiety of NAD to yield NADP.</text>
</comment>
<feature type="binding site" evidence="6">
    <location>
        <begin position="71"/>
        <end position="72"/>
    </location>
    <ligand>
        <name>NAD(+)</name>
        <dbReference type="ChEBI" id="CHEBI:57540"/>
    </ligand>
</feature>
<gene>
    <name evidence="6" type="primary">nadK</name>
    <name evidence="7" type="ORF">SAMN05443429_101459</name>
</gene>
<dbReference type="GO" id="GO:0006741">
    <property type="term" value="P:NADP+ biosynthetic process"/>
    <property type="evidence" value="ECO:0007669"/>
    <property type="project" value="UniProtKB-UniRule"/>
</dbReference>
<keyword evidence="4 6" id="KW-0520">NAD</keyword>